<name>A0A367U6Y4_9PROT</name>
<evidence type="ECO:0000313" key="1">
    <source>
        <dbReference type="EMBL" id="RCK04056.1"/>
    </source>
</evidence>
<accession>A0A367U6Y4</accession>
<reference evidence="1 2" key="1">
    <citation type="submission" date="2014-07" db="EMBL/GenBank/DDBJ databases">
        <title>Draft genome sequence of Thalassospira xianhensis P-4 (MCCC 1A02616).</title>
        <authorList>
            <person name="Lai Q."/>
            <person name="Shao Z."/>
        </authorList>
    </citation>
    <scope>NUCLEOTIDE SEQUENCE [LARGE SCALE GENOMIC DNA]</scope>
    <source>
        <strain evidence="1 2">MCCC 1A02616</strain>
    </source>
</reference>
<dbReference type="AlphaFoldDB" id="A0A367U6Y4"/>
<comment type="caution">
    <text evidence="1">The sequence shown here is derived from an EMBL/GenBank/DDBJ whole genome shotgun (WGS) entry which is preliminary data.</text>
</comment>
<gene>
    <name evidence="1" type="ORF">TH5_21920</name>
</gene>
<proteinExistence type="predicted"/>
<dbReference type="RefSeq" id="WP_114123591.1">
    <property type="nucleotide sequence ID" value="NZ_JPWA01000038.1"/>
</dbReference>
<sequence>MVSDYAGWRRWVFDHPVAGEGERPWYFAGGEMAFDPEADGENALLWVTRLFDEANLLPDDFSMAQIGQGLWFLIDPSGSSHMFALTNPAIPFARRAKGIASIAALYQGLFDPKCSRATGGRKLHSICAVFWSVAPFAPMGREAAPTEQDQAFLVVLEKIAVLENPVCRKSVLEALDFWKGAYPERTEAIRARITG</sequence>
<keyword evidence="2" id="KW-1185">Reference proteome</keyword>
<dbReference type="Proteomes" id="UP000252419">
    <property type="component" value="Unassembled WGS sequence"/>
</dbReference>
<protein>
    <submittedName>
        <fullName evidence="1">Uncharacterized protein</fullName>
    </submittedName>
</protein>
<dbReference type="EMBL" id="JPWA01000038">
    <property type="protein sequence ID" value="RCK04056.1"/>
    <property type="molecule type" value="Genomic_DNA"/>
</dbReference>
<organism evidence="1 2">
    <name type="scientific">Thalassospira xianhensis MCCC 1A02616</name>
    <dbReference type="NCBI Taxonomy" id="1177929"/>
    <lineage>
        <taxon>Bacteria</taxon>
        <taxon>Pseudomonadati</taxon>
        <taxon>Pseudomonadota</taxon>
        <taxon>Alphaproteobacteria</taxon>
        <taxon>Rhodospirillales</taxon>
        <taxon>Thalassospiraceae</taxon>
        <taxon>Thalassospira</taxon>
    </lineage>
</organism>
<evidence type="ECO:0000313" key="2">
    <source>
        <dbReference type="Proteomes" id="UP000252419"/>
    </source>
</evidence>